<keyword evidence="4" id="KW-1185">Reference proteome</keyword>
<dbReference type="PANTHER" id="PTHR10579:SF57">
    <property type="entry name" value="OS11G0687100 PROTEIN"/>
    <property type="match status" value="1"/>
</dbReference>
<dbReference type="Pfam" id="PF13768">
    <property type="entry name" value="VWA_3"/>
    <property type="match status" value="1"/>
</dbReference>
<dbReference type="AlphaFoldDB" id="A0ABC9B8Y9"/>
<sequence>MGKQVISNAGEKVKVTLASKSPEIPSGKPGDHLPMLMRVEAPSATKKHIPVDLVALLDVSGTMNNQVAPNTTRLDLVKKAMKFVIKHLHEDDGLAILPFNEKVLTDYSTDLFRISGQQRIAENKVDKLVAKGYTAFSSGLELAVKILDARTDKNRVGVTMLVTDGLESKKAAMYPISPEVLKKYPVHTIGICAHDPNVLLSIAQQSHGTYSFVDDDELGKIADPFAILLGGLRSIVAVNVGAQIYCTYPKSRSVVKWVGFGLERYEREHDHSTTAHCSIGMLYAGEVKNFIMHVQIDPDTSAGSRSWASRFLGYQDTPGASYIGGDGGSAVYLHTGKQAGDAGENSRMVREQIVRANALEFISIRLTEFKNQKDTAAAKGDSEASAAQVRAGSELETKWAEFMETMDDDLKDGLDLMLDDLQKEVQEMVKRLKQGKGMAYMCSWVSSQQMQRATTMGSVDTIGTQFFTPDMETMLHESRKYHISLPKKGGGGGAPSKLEKRMADWESLKSKAQQMLNQPTDTALAQTWKDLEDAINKAKVDDVNEAFNRGER</sequence>
<dbReference type="Gene3D" id="3.40.50.410">
    <property type="entry name" value="von Willebrand factor, type A domain"/>
    <property type="match status" value="1"/>
</dbReference>
<reference evidence="3 4" key="2">
    <citation type="submission" date="2024-10" db="EMBL/GenBank/DDBJ databases">
        <authorList>
            <person name="Ryan C."/>
        </authorList>
    </citation>
    <scope>NUCLEOTIDE SEQUENCE [LARGE SCALE GENOMIC DNA]</scope>
</reference>
<dbReference type="PROSITE" id="PS50234">
    <property type="entry name" value="VWFA"/>
    <property type="match status" value="1"/>
</dbReference>
<evidence type="ECO:0000313" key="3">
    <source>
        <dbReference type="EMBL" id="CAL4994546.1"/>
    </source>
</evidence>
<feature type="domain" description="VWFA" evidence="2">
    <location>
        <begin position="52"/>
        <end position="232"/>
    </location>
</feature>
<dbReference type="InterPro" id="IPR036465">
    <property type="entry name" value="vWFA_dom_sf"/>
</dbReference>
<keyword evidence="1" id="KW-0175">Coiled coil</keyword>
<dbReference type="InterPro" id="IPR002035">
    <property type="entry name" value="VWF_A"/>
</dbReference>
<protein>
    <recommendedName>
        <fullName evidence="2">VWFA domain-containing protein</fullName>
    </recommendedName>
</protein>
<dbReference type="SUPFAM" id="SSF53300">
    <property type="entry name" value="vWA-like"/>
    <property type="match status" value="1"/>
</dbReference>
<feature type="coiled-coil region" evidence="1">
    <location>
        <begin position="411"/>
        <end position="438"/>
    </location>
</feature>
<organism evidence="3 4">
    <name type="scientific">Urochloa decumbens</name>
    <dbReference type="NCBI Taxonomy" id="240449"/>
    <lineage>
        <taxon>Eukaryota</taxon>
        <taxon>Viridiplantae</taxon>
        <taxon>Streptophyta</taxon>
        <taxon>Embryophyta</taxon>
        <taxon>Tracheophyta</taxon>
        <taxon>Spermatophyta</taxon>
        <taxon>Magnoliopsida</taxon>
        <taxon>Liliopsida</taxon>
        <taxon>Poales</taxon>
        <taxon>Poaceae</taxon>
        <taxon>PACMAD clade</taxon>
        <taxon>Panicoideae</taxon>
        <taxon>Panicodae</taxon>
        <taxon>Paniceae</taxon>
        <taxon>Melinidinae</taxon>
        <taxon>Urochloa</taxon>
    </lineage>
</organism>
<dbReference type="InterPro" id="IPR051266">
    <property type="entry name" value="CLCR"/>
</dbReference>
<proteinExistence type="predicted"/>
<dbReference type="Proteomes" id="UP001497457">
    <property type="component" value="Chromosome 24b"/>
</dbReference>
<name>A0ABC9B8Y9_9POAL</name>
<dbReference type="EMBL" id="OZ075134">
    <property type="protein sequence ID" value="CAL4994546.1"/>
    <property type="molecule type" value="Genomic_DNA"/>
</dbReference>
<reference evidence="4" key="1">
    <citation type="submission" date="2024-06" db="EMBL/GenBank/DDBJ databases">
        <authorList>
            <person name="Ryan C."/>
        </authorList>
    </citation>
    <scope>NUCLEOTIDE SEQUENCE [LARGE SCALE GENOMIC DNA]</scope>
</reference>
<evidence type="ECO:0000256" key="1">
    <source>
        <dbReference type="SAM" id="Coils"/>
    </source>
</evidence>
<dbReference type="PANTHER" id="PTHR10579">
    <property type="entry name" value="CALCIUM-ACTIVATED CHLORIDE CHANNEL REGULATOR"/>
    <property type="match status" value="1"/>
</dbReference>
<evidence type="ECO:0000313" key="4">
    <source>
        <dbReference type="Proteomes" id="UP001497457"/>
    </source>
</evidence>
<dbReference type="SMART" id="SM00327">
    <property type="entry name" value="VWA"/>
    <property type="match status" value="1"/>
</dbReference>
<evidence type="ECO:0000259" key="2">
    <source>
        <dbReference type="PROSITE" id="PS50234"/>
    </source>
</evidence>
<gene>
    <name evidence="3" type="ORF">URODEC1_LOCUS61976</name>
</gene>
<accession>A0ABC9B8Y9</accession>